<sequence>MFGSVRGASLAVAVAILTAGPSIEHAAAQTSSPRDIVGVWAEDEGQLKFEVFEVGEGYEARIIHSSRVMEADGRTFKADTLNPDPALRSRSLEGTVLLSGLTWSPEHRRWERGNLYDGSSGRTYSAHVSLVDGHMELRGYLGVPLLGQTVILRRVQ</sequence>
<evidence type="ECO:0000313" key="3">
    <source>
        <dbReference type="Proteomes" id="UP001055167"/>
    </source>
</evidence>
<dbReference type="Pfam" id="PF09917">
    <property type="entry name" value="DUF2147"/>
    <property type="match status" value="1"/>
</dbReference>
<dbReference type="PANTHER" id="PTHR36919:SF2">
    <property type="entry name" value="BLL6627 PROTEIN"/>
    <property type="match status" value="1"/>
</dbReference>
<accession>A0ABQ4RAE5</accession>
<organism evidence="2 3">
    <name type="scientific">Methylobacterium crusticola</name>
    <dbReference type="NCBI Taxonomy" id="1697972"/>
    <lineage>
        <taxon>Bacteria</taxon>
        <taxon>Pseudomonadati</taxon>
        <taxon>Pseudomonadota</taxon>
        <taxon>Alphaproteobacteria</taxon>
        <taxon>Hyphomicrobiales</taxon>
        <taxon>Methylobacteriaceae</taxon>
        <taxon>Methylobacterium</taxon>
    </lineage>
</organism>
<evidence type="ECO:0000259" key="1">
    <source>
        <dbReference type="Pfam" id="PF09917"/>
    </source>
</evidence>
<dbReference type="Proteomes" id="UP001055167">
    <property type="component" value="Unassembled WGS sequence"/>
</dbReference>
<protein>
    <recommendedName>
        <fullName evidence="1">DUF2147 domain-containing protein</fullName>
    </recommendedName>
</protein>
<feature type="domain" description="DUF2147" evidence="1">
    <location>
        <begin position="38"/>
        <end position="153"/>
    </location>
</feature>
<keyword evidence="3" id="KW-1185">Reference proteome</keyword>
<evidence type="ECO:0000313" key="2">
    <source>
        <dbReference type="EMBL" id="GJD53845.1"/>
    </source>
</evidence>
<proteinExistence type="predicted"/>
<reference evidence="2" key="1">
    <citation type="journal article" date="2021" name="Front. Microbiol.">
        <title>Comprehensive Comparative Genomics and Phenotyping of Methylobacterium Species.</title>
        <authorList>
            <person name="Alessa O."/>
            <person name="Ogura Y."/>
            <person name="Fujitani Y."/>
            <person name="Takami H."/>
            <person name="Hayashi T."/>
            <person name="Sahin N."/>
            <person name="Tani A."/>
        </authorList>
    </citation>
    <scope>NUCLEOTIDE SEQUENCE</scope>
    <source>
        <strain evidence="2">KCTC 52305</strain>
    </source>
</reference>
<dbReference type="Gene3D" id="2.40.128.520">
    <property type="match status" value="1"/>
</dbReference>
<dbReference type="PANTHER" id="PTHR36919">
    <property type="entry name" value="BLR1215 PROTEIN"/>
    <property type="match status" value="1"/>
</dbReference>
<dbReference type="InterPro" id="IPR019223">
    <property type="entry name" value="DUF2147"/>
</dbReference>
<comment type="caution">
    <text evidence="2">The sequence shown here is derived from an EMBL/GenBank/DDBJ whole genome shotgun (WGS) entry which is preliminary data.</text>
</comment>
<reference evidence="2" key="2">
    <citation type="submission" date="2021-08" db="EMBL/GenBank/DDBJ databases">
        <authorList>
            <person name="Tani A."/>
            <person name="Ola A."/>
            <person name="Ogura Y."/>
            <person name="Katsura K."/>
            <person name="Hayashi T."/>
        </authorList>
    </citation>
    <scope>NUCLEOTIDE SEQUENCE</scope>
    <source>
        <strain evidence="2">KCTC 52305</strain>
    </source>
</reference>
<name>A0ABQ4RAE5_9HYPH</name>
<gene>
    <name evidence="2" type="ORF">OPKNFCMD_6624</name>
</gene>
<dbReference type="EMBL" id="BPQH01000039">
    <property type="protein sequence ID" value="GJD53845.1"/>
    <property type="molecule type" value="Genomic_DNA"/>
</dbReference>